<dbReference type="PANTHER" id="PTHR18867:SF12">
    <property type="entry name" value="DNA REPAIR PROTEIN RAD50"/>
    <property type="match status" value="1"/>
</dbReference>
<dbReference type="PANTHER" id="PTHR18867">
    <property type="entry name" value="RAD50"/>
    <property type="match status" value="1"/>
</dbReference>
<feature type="compositionally biased region" description="Acidic residues" evidence="2">
    <location>
        <begin position="1559"/>
        <end position="1572"/>
    </location>
</feature>
<feature type="region of interest" description="Disordered" evidence="2">
    <location>
        <begin position="465"/>
        <end position="491"/>
    </location>
</feature>
<feature type="region of interest" description="Disordered" evidence="2">
    <location>
        <begin position="1401"/>
        <end position="1445"/>
    </location>
</feature>
<sequence length="1693" mass="187894">MAPASPTLNVDGQECEDELVTDSDPDHQETQSHPDLDQTHSDLELSSLGDRQLDAQEEDDDIPLAKLQHSLQRHLINPTQQTLPRCFVSASNTDHGESAYDGDSDRRSDCTNPSDEDEGHNQQRHDTLALAGRSQPDRISSQSSSLSTPHTRLGRSHTFGFSRLSSTRKSMSAGEGHPHNWINGFEDEEEDIVSNPSDEEEAELHQLQRTIIQPSVRELASPVNQSVAGSNFKNSTPTSRFLLSTSTSPDQATNLAITVGRATGSVMSVGLFESSSSTSHSISKGGSNSGLNAFAAEFKPNFGSSTPLNRTPSITLSNHLENSGPSKLQKELETTHASPPVKDTASNVTEPSPVVIASAASEGMPSVILFEQPVSSAPFQVSNSLASLPMVKEIDPAPTAPHTLKITNQPAEQPGKDNMRTFKFPATPTSRMVLYQAQMSGSTFSSAAVSPSLATAQAANRQQLPDSLAPGATPHDAPNSSDPTGYSTTYPRKIHPNLVINLPVSPAPSGSGESGNSIALRQRSSFDDDSGSELSPSATRTMIDENPGSSTFYELIPTQPRSKSPGRRGEDHDDDDEEEEDEEVERRSLNSLVSLRQLQEQKKQWEQLSSTEVSQSGNSNHSEDNDEDEDEDEDEEEEEEEEDRDSFRSNRDNPSTESIRVLLDVDCSRKRGSKPPQVNVPPGSPFSPFEGSFEEEPPTLRLPPPSPHVILPPSLPRLLAFKPSRNNLAHSFKTSATSPQASSQIRQDEGLEGVPEISIRSRHLTLSPRPRSPSTRWFATSQDGESSAKIKPEISAAGDETLCSSKKLYQDDDDDDDQDSSSGDSSSNSSFIVESDTRRYPVDEDDQMKSSHVNNHHRQLFMSDLERLLTRKLKGLRQDLGELHSLKVDWDSLKRDAILEEINVRMDNILNSWLGGSGKEKMGGSILSDQKTDLMVAAIDRWGSQTEEKLISAIKNIPSPGAPGNPPTDSEATRRIESALELLNSRLSMPSFGLDLDELTGRLSEAVKPQIGQLIDLTSDKSETAELIFKQLKPCFAQLNSELGTMIKSFSVEMADHQTEKAGEVPEFWKGLEERLMGTQVETQRKLLEELEKQSTQDNLQELKRCTDETLESVHDLEAKSSKIYEDLSTQIDRVGQEISGDLKAEIEKMLARRTETDHLIEQLRAKNTELESSVIKARAEYGKIRSERAVERERQQEDYARLAAEKDRLKDSSNTLRAQLESLGREKTEIEDQKSSLAANLDQSKLLVDQLKASLDSHKTRESQWEIEKAEQKEKMSNLEMTNRLHESEISTMKREMEMKERFYESHSASSAREIKSMKERESEMAAQIKGLIEDKIPLIKNFDQEIRDLIRLKSEADGEIRTLKKRISDQDEQIGNLHQSSASKQQALAMANQKLSELERRGKQESEGVKAELEKMKGELSRVSAESEAKQQTMEEEKKSLEGEMERMRTEAGMVKEEVEAVYQTISVELKDSLQRQSELEAELAASKDVTQLLKNQLADLRAHHLEKQERVNLQSNMNAGQNGLMVFNNNHQPHWKAADNNHQDLQRYRPPSSSTEEAEEEGLDTQDSSDEMINFVSSTIPLTQSIHAPQPTSTGQHPKFIHSTPADNLARSSSRLSTGTVTSFNHHHPYAISLNHPHHHHPSSSSAHQANLHHLGDLGRSVSPTPSRASVISRVTMTMDQDGWWSSQDY</sequence>
<feature type="compositionally biased region" description="Acidic residues" evidence="2">
    <location>
        <begin position="572"/>
        <end position="583"/>
    </location>
</feature>
<feature type="compositionally biased region" description="Acidic residues" evidence="2">
    <location>
        <begin position="13"/>
        <end position="23"/>
    </location>
</feature>
<feature type="compositionally biased region" description="Polar residues" evidence="2">
    <location>
        <begin position="1"/>
        <end position="10"/>
    </location>
</feature>
<feature type="region of interest" description="Disordered" evidence="2">
    <location>
        <begin position="1"/>
        <end position="66"/>
    </location>
</feature>
<keyword evidence="1" id="KW-0175">Coiled coil</keyword>
<feature type="compositionally biased region" description="Basic and acidic residues" evidence="2">
    <location>
        <begin position="1539"/>
        <end position="1550"/>
    </location>
</feature>
<comment type="caution">
    <text evidence="3">The sequence shown here is derived from an EMBL/GenBank/DDBJ whole genome shotgun (WGS) entry which is preliminary data.</text>
</comment>
<dbReference type="Proteomes" id="UP000325313">
    <property type="component" value="Unassembled WGS sequence"/>
</dbReference>
<feature type="region of interest" description="Disordered" evidence="2">
    <location>
        <begin position="1534"/>
        <end position="1572"/>
    </location>
</feature>
<proteinExistence type="predicted"/>
<feature type="compositionally biased region" description="Polar residues" evidence="2">
    <location>
        <begin position="478"/>
        <end position="490"/>
    </location>
</feature>
<feature type="compositionally biased region" description="Polar residues" evidence="2">
    <location>
        <begin position="611"/>
        <end position="620"/>
    </location>
</feature>
<dbReference type="GO" id="GO:0043047">
    <property type="term" value="F:single-stranded telomeric DNA binding"/>
    <property type="evidence" value="ECO:0007669"/>
    <property type="project" value="TreeGrafter"/>
</dbReference>
<feature type="compositionally biased region" description="Polar residues" evidence="2">
    <location>
        <begin position="304"/>
        <end position="326"/>
    </location>
</feature>
<feature type="region of interest" description="Disordered" evidence="2">
    <location>
        <begin position="304"/>
        <end position="349"/>
    </location>
</feature>
<feature type="compositionally biased region" description="Low complexity" evidence="2">
    <location>
        <begin position="820"/>
        <end position="830"/>
    </location>
</feature>
<feature type="region of interest" description="Disordered" evidence="2">
    <location>
        <begin position="524"/>
        <end position="708"/>
    </location>
</feature>
<feature type="region of interest" description="Disordered" evidence="2">
    <location>
        <begin position="1588"/>
        <end position="1609"/>
    </location>
</feature>
<dbReference type="GO" id="GO:0070192">
    <property type="term" value="P:chromosome organization involved in meiotic cell cycle"/>
    <property type="evidence" value="ECO:0007669"/>
    <property type="project" value="TreeGrafter"/>
</dbReference>
<dbReference type="GO" id="GO:0000794">
    <property type="term" value="C:condensed nuclear chromosome"/>
    <property type="evidence" value="ECO:0007669"/>
    <property type="project" value="TreeGrafter"/>
</dbReference>
<protein>
    <submittedName>
        <fullName evidence="3">Uncharacterized protein</fullName>
    </submittedName>
</protein>
<gene>
    <name evidence="3" type="ORF">PGTUg99_015942</name>
</gene>
<feature type="coiled-coil region" evidence="1">
    <location>
        <begin position="1161"/>
        <end position="1297"/>
    </location>
</feature>
<feature type="compositionally biased region" description="Acidic residues" evidence="2">
    <location>
        <begin position="624"/>
        <end position="644"/>
    </location>
</feature>
<evidence type="ECO:0000256" key="1">
    <source>
        <dbReference type="SAM" id="Coils"/>
    </source>
</evidence>
<organism evidence="3 4">
    <name type="scientific">Puccinia graminis f. sp. tritici</name>
    <dbReference type="NCBI Taxonomy" id="56615"/>
    <lineage>
        <taxon>Eukaryota</taxon>
        <taxon>Fungi</taxon>
        <taxon>Dikarya</taxon>
        <taxon>Basidiomycota</taxon>
        <taxon>Pucciniomycotina</taxon>
        <taxon>Pucciniomycetes</taxon>
        <taxon>Pucciniales</taxon>
        <taxon>Pucciniaceae</taxon>
        <taxon>Puccinia</taxon>
    </lineage>
</organism>
<feature type="compositionally biased region" description="Polar residues" evidence="2">
    <location>
        <begin position="1588"/>
        <end position="1599"/>
    </location>
</feature>
<feature type="compositionally biased region" description="Basic and acidic residues" evidence="2">
    <location>
        <begin position="24"/>
        <end position="43"/>
    </location>
</feature>
<dbReference type="GO" id="GO:0051880">
    <property type="term" value="F:G-quadruplex DNA binding"/>
    <property type="evidence" value="ECO:0007669"/>
    <property type="project" value="TreeGrafter"/>
</dbReference>
<dbReference type="EMBL" id="VDEP01000308">
    <property type="protein sequence ID" value="KAA1106955.1"/>
    <property type="molecule type" value="Genomic_DNA"/>
</dbReference>
<feature type="compositionally biased region" description="Basic and acidic residues" evidence="2">
    <location>
        <begin position="94"/>
        <end position="109"/>
    </location>
</feature>
<evidence type="ECO:0000256" key="2">
    <source>
        <dbReference type="SAM" id="MobiDB-lite"/>
    </source>
</evidence>
<dbReference type="GO" id="GO:0006302">
    <property type="term" value="P:double-strand break repair"/>
    <property type="evidence" value="ECO:0007669"/>
    <property type="project" value="TreeGrafter"/>
</dbReference>
<feature type="region of interest" description="Disordered" evidence="2">
    <location>
        <begin position="730"/>
        <end position="853"/>
    </location>
</feature>
<reference evidence="3 4" key="1">
    <citation type="submission" date="2019-05" db="EMBL/GenBank/DDBJ databases">
        <title>Emergence of the Ug99 lineage of the wheat stem rust pathogen through somatic hybridization.</title>
        <authorList>
            <person name="Li F."/>
            <person name="Upadhyaya N.M."/>
            <person name="Sperschneider J."/>
            <person name="Matny O."/>
            <person name="Nguyen-Phuc H."/>
            <person name="Mago R."/>
            <person name="Raley C."/>
            <person name="Miller M.E."/>
            <person name="Silverstein K.A.T."/>
            <person name="Henningsen E."/>
            <person name="Hirsch C.D."/>
            <person name="Visser B."/>
            <person name="Pretorius Z.A."/>
            <person name="Steffenson B.J."/>
            <person name="Schwessinger B."/>
            <person name="Dodds P.N."/>
            <person name="Figueroa M."/>
        </authorList>
    </citation>
    <scope>NUCLEOTIDE SEQUENCE [LARGE SCALE GENOMIC DNA]</scope>
    <source>
        <strain evidence="3 4">Ug99</strain>
    </source>
</reference>
<dbReference type="GO" id="GO:0030870">
    <property type="term" value="C:Mre11 complex"/>
    <property type="evidence" value="ECO:0007669"/>
    <property type="project" value="TreeGrafter"/>
</dbReference>
<evidence type="ECO:0000313" key="4">
    <source>
        <dbReference type="Proteomes" id="UP000325313"/>
    </source>
</evidence>
<dbReference type="GO" id="GO:0003691">
    <property type="term" value="F:double-stranded telomeric DNA binding"/>
    <property type="evidence" value="ECO:0007669"/>
    <property type="project" value="TreeGrafter"/>
</dbReference>
<feature type="compositionally biased region" description="Polar residues" evidence="2">
    <location>
        <begin position="772"/>
        <end position="785"/>
    </location>
</feature>
<dbReference type="GO" id="GO:0000722">
    <property type="term" value="P:telomere maintenance via recombination"/>
    <property type="evidence" value="ECO:0007669"/>
    <property type="project" value="TreeGrafter"/>
</dbReference>
<dbReference type="GO" id="GO:0007004">
    <property type="term" value="P:telomere maintenance via telomerase"/>
    <property type="evidence" value="ECO:0007669"/>
    <property type="project" value="TreeGrafter"/>
</dbReference>
<feature type="compositionally biased region" description="Polar residues" evidence="2">
    <location>
        <begin position="730"/>
        <end position="745"/>
    </location>
</feature>
<evidence type="ECO:0000313" key="3">
    <source>
        <dbReference type="EMBL" id="KAA1106955.1"/>
    </source>
</evidence>
<name>A0A5B0Q1A3_PUCGR</name>
<feature type="region of interest" description="Disordered" evidence="2">
    <location>
        <begin position="94"/>
        <end position="183"/>
    </location>
</feature>
<accession>A0A5B0Q1A3</accession>